<evidence type="ECO:0000256" key="4">
    <source>
        <dbReference type="ARBA" id="ARBA00022597"/>
    </source>
</evidence>
<dbReference type="PANTHER" id="PTHR30009:SF12">
    <property type="entry name" value="PHOSPHOTRANSFERASE IIC COMPONENT GLVC"/>
    <property type="match status" value="1"/>
</dbReference>
<keyword evidence="3" id="KW-1003">Cell membrane</keyword>
<dbReference type="EC" id="2.7.1.69" evidence="14"/>
<dbReference type="NCBIfam" id="TIGR00826">
    <property type="entry name" value="EIIB_glc"/>
    <property type="match status" value="1"/>
</dbReference>
<dbReference type="GO" id="GO:0008982">
    <property type="term" value="F:protein-N(PI)-phosphohistidine-sugar phosphotransferase activity"/>
    <property type="evidence" value="ECO:0007669"/>
    <property type="project" value="InterPro"/>
</dbReference>
<evidence type="ECO:0000256" key="5">
    <source>
        <dbReference type="ARBA" id="ARBA00022679"/>
    </source>
</evidence>
<dbReference type="Pfam" id="PF00367">
    <property type="entry name" value="PTS_EIIB"/>
    <property type="match status" value="1"/>
</dbReference>
<protein>
    <submittedName>
        <fullName evidence="14">PTS system maltose and glucose-specific IICB component</fullName>
        <ecNumber evidence="14">2.7.1.69</ecNumber>
    </submittedName>
</protein>
<dbReference type="GO" id="GO:0005886">
    <property type="term" value="C:plasma membrane"/>
    <property type="evidence" value="ECO:0007669"/>
    <property type="project" value="UniProtKB-SubCell"/>
</dbReference>
<evidence type="ECO:0000256" key="10">
    <source>
        <dbReference type="ARBA" id="ARBA00023136"/>
    </source>
</evidence>
<dbReference type="CDD" id="cd00212">
    <property type="entry name" value="PTS_IIB_glc"/>
    <property type="match status" value="1"/>
</dbReference>
<dbReference type="GO" id="GO:0090563">
    <property type="term" value="F:protein-phosphocysteine-sugar phosphotransferase activity"/>
    <property type="evidence" value="ECO:0007669"/>
    <property type="project" value="TreeGrafter"/>
</dbReference>
<gene>
    <name evidence="14" type="ORF">TMU3MR103_1776</name>
</gene>
<dbReference type="EMBL" id="JPVT01000191">
    <property type="protein sequence ID" value="KFN89870.1"/>
    <property type="molecule type" value="Genomic_DNA"/>
</dbReference>
<evidence type="ECO:0000256" key="1">
    <source>
        <dbReference type="ARBA" id="ARBA00004236"/>
    </source>
</evidence>
<dbReference type="Gene3D" id="3.30.1360.60">
    <property type="entry name" value="Glucose permease domain IIB"/>
    <property type="match status" value="1"/>
</dbReference>
<dbReference type="PANTHER" id="PTHR30009">
    <property type="entry name" value="CYTOCHROME C-TYPE SYNTHESIS PROTEIN AND PTS TRANSMEMBRANE COMPONENT"/>
    <property type="match status" value="1"/>
</dbReference>
<keyword evidence="15" id="KW-1185">Reference proteome</keyword>
<keyword evidence="10 12" id="KW-0472">Membrane</keyword>
<sequence>MGGGLIEIITKNWIPMAANHWQTYVIQVGVGLAFILVYFFVFRFLILKFDFKTPGRADDEVALFTKADYKEKNQESGHEDELYHDQALGFLEAFGGAENIENVNNCATRLRVSVKEEDKVKNDDAFKAWGAHGVVRNKKYFQIIVGLNVPQVRESFDKLVDENKK</sequence>
<evidence type="ECO:0000256" key="3">
    <source>
        <dbReference type="ARBA" id="ARBA00022475"/>
    </source>
</evidence>
<name>A0A091BZM3_9ENTE</name>
<keyword evidence="2" id="KW-0813">Transport</keyword>
<keyword evidence="5 14" id="KW-0808">Transferase</keyword>
<keyword evidence="8" id="KW-0418">Kinase</keyword>
<keyword evidence="6" id="KW-0598">Phosphotransferase system</keyword>
<dbReference type="PROSITE" id="PS51098">
    <property type="entry name" value="PTS_EIIB_TYPE_1"/>
    <property type="match status" value="1"/>
</dbReference>
<feature type="active site" description="Phosphocysteine intermediate; for EIIB activity" evidence="11">
    <location>
        <position position="106"/>
    </location>
</feature>
<comment type="subcellular location">
    <subcellularLocation>
        <location evidence="1">Cell membrane</location>
    </subcellularLocation>
</comment>
<dbReference type="InterPro" id="IPR018113">
    <property type="entry name" value="PTrfase_EIIB_Cys"/>
</dbReference>
<reference evidence="14 15" key="1">
    <citation type="submission" date="2014-08" db="EMBL/GenBank/DDBJ databases">
        <title>Genome sequence of Tetragenococcus muriaticus.</title>
        <authorList>
            <person name="Chuea-nongthon C."/>
            <person name="Rodtong S."/>
            <person name="Yongsawatdigul J."/>
            <person name="Steele J.L."/>
            <person name="Liu X.-y."/>
            <person name="Speers J."/>
            <person name="Glasner J.D."/>
            <person name="Neeno-Eckwall E.C."/>
        </authorList>
    </citation>
    <scope>NUCLEOTIDE SEQUENCE [LARGE SCALE GENOMIC DNA]</scope>
    <source>
        <strain evidence="14 15">3MR10-3</strain>
    </source>
</reference>
<evidence type="ECO:0000256" key="2">
    <source>
        <dbReference type="ARBA" id="ARBA00022448"/>
    </source>
</evidence>
<keyword evidence="7 12" id="KW-0812">Transmembrane</keyword>
<dbReference type="AlphaFoldDB" id="A0A091BZM3"/>
<dbReference type="InterPro" id="IPR036878">
    <property type="entry name" value="Glu_permease_IIB"/>
</dbReference>
<comment type="caution">
    <text evidence="14">The sequence shown here is derived from an EMBL/GenBank/DDBJ whole genome shotgun (WGS) entry which is preliminary data.</text>
</comment>
<dbReference type="PROSITE" id="PS01035">
    <property type="entry name" value="PTS_EIIB_TYPE_1_CYS"/>
    <property type="match status" value="1"/>
</dbReference>
<evidence type="ECO:0000313" key="15">
    <source>
        <dbReference type="Proteomes" id="UP000029381"/>
    </source>
</evidence>
<dbReference type="GO" id="GO:0009401">
    <property type="term" value="P:phosphoenolpyruvate-dependent sugar phosphotransferase system"/>
    <property type="evidence" value="ECO:0007669"/>
    <property type="project" value="UniProtKB-KW"/>
</dbReference>
<dbReference type="SUPFAM" id="SSF55604">
    <property type="entry name" value="Glucose permease domain IIB"/>
    <property type="match status" value="1"/>
</dbReference>
<accession>A0A091BZM3</accession>
<dbReference type="PATRIC" id="fig|1302648.3.peg.1738"/>
<dbReference type="InterPro" id="IPR001996">
    <property type="entry name" value="PTS_IIB_1"/>
</dbReference>
<evidence type="ECO:0000256" key="8">
    <source>
        <dbReference type="ARBA" id="ARBA00022777"/>
    </source>
</evidence>
<evidence type="ECO:0000256" key="12">
    <source>
        <dbReference type="SAM" id="Phobius"/>
    </source>
</evidence>
<evidence type="ECO:0000256" key="7">
    <source>
        <dbReference type="ARBA" id="ARBA00022692"/>
    </source>
</evidence>
<feature type="transmembrane region" description="Helical" evidence="12">
    <location>
        <begin position="24"/>
        <end position="46"/>
    </location>
</feature>
<evidence type="ECO:0000256" key="11">
    <source>
        <dbReference type="PROSITE-ProRule" id="PRU00421"/>
    </source>
</evidence>
<proteinExistence type="predicted"/>
<evidence type="ECO:0000256" key="9">
    <source>
        <dbReference type="ARBA" id="ARBA00022989"/>
    </source>
</evidence>
<dbReference type="GO" id="GO:0016301">
    <property type="term" value="F:kinase activity"/>
    <property type="evidence" value="ECO:0007669"/>
    <property type="project" value="UniProtKB-KW"/>
</dbReference>
<evidence type="ECO:0000256" key="6">
    <source>
        <dbReference type="ARBA" id="ARBA00022683"/>
    </source>
</evidence>
<evidence type="ECO:0000313" key="14">
    <source>
        <dbReference type="EMBL" id="KFN89870.1"/>
    </source>
</evidence>
<dbReference type="InterPro" id="IPR050429">
    <property type="entry name" value="PTS_Glucose_EIICBA"/>
</dbReference>
<feature type="domain" description="PTS EIIB type-1" evidence="13">
    <location>
        <begin position="84"/>
        <end position="165"/>
    </location>
</feature>
<keyword evidence="9 12" id="KW-1133">Transmembrane helix</keyword>
<keyword evidence="4" id="KW-0762">Sugar transport</keyword>
<evidence type="ECO:0000259" key="13">
    <source>
        <dbReference type="PROSITE" id="PS51098"/>
    </source>
</evidence>
<organism evidence="14 15">
    <name type="scientific">Tetragenococcus muriaticus 3MR10-3</name>
    <dbReference type="NCBI Taxonomy" id="1302648"/>
    <lineage>
        <taxon>Bacteria</taxon>
        <taxon>Bacillati</taxon>
        <taxon>Bacillota</taxon>
        <taxon>Bacilli</taxon>
        <taxon>Lactobacillales</taxon>
        <taxon>Enterococcaceae</taxon>
        <taxon>Tetragenococcus</taxon>
    </lineage>
</organism>
<dbReference type="Proteomes" id="UP000029381">
    <property type="component" value="Unassembled WGS sequence"/>
</dbReference>